<dbReference type="Gene3D" id="1.20.120.1380">
    <property type="entry name" value="Flagellar FlhF biosynthesis protein, N domain"/>
    <property type="match status" value="1"/>
</dbReference>
<feature type="domain" description="AAA+ ATPase" evidence="14">
    <location>
        <begin position="174"/>
        <end position="370"/>
    </location>
</feature>
<dbReference type="STRING" id="573413.Spirs_1583"/>
<evidence type="ECO:0000256" key="8">
    <source>
        <dbReference type="ARBA" id="ARBA00022927"/>
    </source>
</evidence>
<name>E1R5U5_SEDSS</name>
<keyword evidence="11" id="KW-1006">Bacterial flagellum protein export</keyword>
<dbReference type="GO" id="GO:0006614">
    <property type="term" value="P:SRP-dependent cotranslational protein targeting to membrane"/>
    <property type="evidence" value="ECO:0007669"/>
    <property type="project" value="UniProtKB-UniRule"/>
</dbReference>
<evidence type="ECO:0000256" key="4">
    <source>
        <dbReference type="ARBA" id="ARBA00022448"/>
    </source>
</evidence>
<keyword evidence="10" id="KW-0472">Membrane</keyword>
<keyword evidence="9" id="KW-0342">GTP-binding</keyword>
<reference evidence="16 17" key="1">
    <citation type="journal article" date="2010" name="Stand. Genomic Sci.">
        <title>Complete genome sequence of Spirochaeta smaragdinae type strain (SEBR 4228).</title>
        <authorList>
            <person name="Mavromatis K."/>
            <person name="Yasawong M."/>
            <person name="Chertkov O."/>
            <person name="Lapidus A."/>
            <person name="Lucas S."/>
            <person name="Nolan M."/>
            <person name="Del Rio T.G."/>
            <person name="Tice H."/>
            <person name="Cheng J.F."/>
            <person name="Pitluck S."/>
            <person name="Liolios K."/>
            <person name="Ivanova N."/>
            <person name="Tapia R."/>
            <person name="Han C."/>
            <person name="Bruce D."/>
            <person name="Goodwin L."/>
            <person name="Pati A."/>
            <person name="Chen A."/>
            <person name="Palaniappan K."/>
            <person name="Land M."/>
            <person name="Hauser L."/>
            <person name="Chang Y.J."/>
            <person name="Jeffries C.D."/>
            <person name="Detter J.C."/>
            <person name="Rohde M."/>
            <person name="Brambilla E."/>
            <person name="Spring S."/>
            <person name="Goker M."/>
            <person name="Sikorski J."/>
            <person name="Woyke T."/>
            <person name="Bristow J."/>
            <person name="Eisen J.A."/>
            <person name="Markowitz V."/>
            <person name="Hugenholtz P."/>
            <person name="Klenk H.P."/>
            <person name="Kyrpides N.C."/>
        </authorList>
    </citation>
    <scope>NUCLEOTIDE SEQUENCE [LARGE SCALE GENOMIC DNA]</scope>
    <source>
        <strain evidence="17">DSM 11293 / JCM 15392 / SEBR 4228</strain>
    </source>
</reference>
<dbReference type="GO" id="GO:0005886">
    <property type="term" value="C:plasma membrane"/>
    <property type="evidence" value="ECO:0007669"/>
    <property type="project" value="UniProtKB-SubCell"/>
</dbReference>
<evidence type="ECO:0000313" key="17">
    <source>
        <dbReference type="Proteomes" id="UP000002318"/>
    </source>
</evidence>
<dbReference type="Gene3D" id="3.40.50.300">
    <property type="entry name" value="P-loop containing nucleotide triphosphate hydrolases"/>
    <property type="match status" value="1"/>
</dbReference>
<dbReference type="GO" id="GO:0005047">
    <property type="term" value="F:signal recognition particle binding"/>
    <property type="evidence" value="ECO:0007669"/>
    <property type="project" value="TreeGrafter"/>
</dbReference>
<dbReference type="EMBL" id="CP002116">
    <property type="protein sequence ID" value="ADK80710.1"/>
    <property type="molecule type" value="Genomic_DNA"/>
</dbReference>
<dbReference type="SMART" id="SM00962">
    <property type="entry name" value="SRP54"/>
    <property type="match status" value="1"/>
</dbReference>
<dbReference type="GO" id="GO:0044781">
    <property type="term" value="P:bacterial-type flagellum organization"/>
    <property type="evidence" value="ECO:0007669"/>
    <property type="project" value="UniProtKB-UniRule"/>
</dbReference>
<dbReference type="eggNOG" id="COG1419">
    <property type="taxonomic scope" value="Bacteria"/>
</dbReference>
<keyword evidence="5" id="KW-1003">Cell membrane</keyword>
<dbReference type="NCBIfam" id="NF009366">
    <property type="entry name" value="PRK12723.1"/>
    <property type="match status" value="1"/>
</dbReference>
<evidence type="ECO:0000256" key="12">
    <source>
        <dbReference type="ARBA" id="ARBA00025337"/>
    </source>
</evidence>
<keyword evidence="17" id="KW-1185">Reference proteome</keyword>
<evidence type="ECO:0000256" key="5">
    <source>
        <dbReference type="ARBA" id="ARBA00022475"/>
    </source>
</evidence>
<evidence type="ECO:0000256" key="10">
    <source>
        <dbReference type="ARBA" id="ARBA00023136"/>
    </source>
</evidence>
<comment type="subcellular location">
    <subcellularLocation>
        <location evidence="1">Cell membrane</location>
        <topology evidence="1">Peripheral membrane protein</topology>
        <orientation evidence="1">Cytoplasmic side</orientation>
    </subcellularLocation>
</comment>
<dbReference type="Pfam" id="PF00448">
    <property type="entry name" value="SRP54"/>
    <property type="match status" value="1"/>
</dbReference>
<dbReference type="HOGENOM" id="CLU_009301_11_4_12"/>
<keyword evidence="7" id="KW-1005">Bacterial flagellum biogenesis</keyword>
<dbReference type="Proteomes" id="UP000002318">
    <property type="component" value="Chromosome"/>
</dbReference>
<dbReference type="SMART" id="SM00382">
    <property type="entry name" value="AAA"/>
    <property type="match status" value="1"/>
</dbReference>
<evidence type="ECO:0000259" key="15">
    <source>
        <dbReference type="SMART" id="SM00962"/>
    </source>
</evidence>
<dbReference type="OrthoDB" id="9778554at2"/>
<evidence type="ECO:0000256" key="7">
    <source>
        <dbReference type="ARBA" id="ARBA00022795"/>
    </source>
</evidence>
<keyword evidence="16" id="KW-0282">Flagellum</keyword>
<dbReference type="AlphaFoldDB" id="E1R5U5"/>
<comment type="function">
    <text evidence="12">Necessary for flagellar biosynthesis. May be involved in translocation of the flagellum.</text>
</comment>
<sequence>MQYFTEQAYTHQEVLRKIREKYGERAKILTQRSIRMGGFLGMFSREGVEMSGYIAQDPVPRPKKSDPADEKKKILESVKGEKTLQQLLDEVRGLREKIEEGPYPVKAEKHQSIEKIERLLSENEFTYTYITAMVERLRKELSVDQLEDFQLVQDKVLGWIMETILLTPRTGQDGPQVMILIGPTGVGKTTTIAKMAAIHSLGTKGEKQKSVRLITIDNYRIGARQQIETYGDIMGVPVSCVETYQELQKQVLIYKDTDLVLVDTIGKSPKDYVNLAKMREMLSACGTRAEVHLALSATTKASDVKDILAQFEPFGYSSVVLTKLDETMRIGNIISSLYEKRKTLSYITNGQSVPEDILQADRMVLLKTLEGFDLRETFIRKEEEEGITEVEQRYLSGKEWR</sequence>
<comment type="similarity">
    <text evidence="2">Belongs to the GTP-binding SRP family.</text>
</comment>
<evidence type="ECO:0000256" key="9">
    <source>
        <dbReference type="ARBA" id="ARBA00023134"/>
    </source>
</evidence>
<organism evidence="16 17">
    <name type="scientific">Sediminispirochaeta smaragdinae (strain DSM 11293 / JCM 15392 / SEBR 4228)</name>
    <name type="common">Spirochaeta smaragdinae</name>
    <dbReference type="NCBI Taxonomy" id="573413"/>
    <lineage>
        <taxon>Bacteria</taxon>
        <taxon>Pseudomonadati</taxon>
        <taxon>Spirochaetota</taxon>
        <taxon>Spirochaetia</taxon>
        <taxon>Spirochaetales</taxon>
        <taxon>Spirochaetaceae</taxon>
        <taxon>Sediminispirochaeta</taxon>
    </lineage>
</organism>
<evidence type="ECO:0000256" key="1">
    <source>
        <dbReference type="ARBA" id="ARBA00004413"/>
    </source>
</evidence>
<dbReference type="GO" id="GO:0015031">
    <property type="term" value="P:protein transport"/>
    <property type="evidence" value="ECO:0007669"/>
    <property type="project" value="UniProtKB-KW"/>
</dbReference>
<evidence type="ECO:0000313" key="16">
    <source>
        <dbReference type="EMBL" id="ADK80710.1"/>
    </source>
</evidence>
<dbReference type="KEGG" id="ssm:Spirs_1583"/>
<dbReference type="SUPFAM" id="SSF52540">
    <property type="entry name" value="P-loop containing nucleoside triphosphate hydrolases"/>
    <property type="match status" value="1"/>
</dbReference>
<dbReference type="RefSeq" id="WP_013254174.1">
    <property type="nucleotide sequence ID" value="NC_014364.1"/>
</dbReference>
<dbReference type="InterPro" id="IPR027417">
    <property type="entry name" value="P-loop_NTPase"/>
</dbReference>
<keyword evidence="16" id="KW-0966">Cell projection</keyword>
<evidence type="ECO:0000256" key="13">
    <source>
        <dbReference type="NCBIfam" id="TIGR03499"/>
    </source>
</evidence>
<dbReference type="PANTHER" id="PTHR43134:SF3">
    <property type="entry name" value="FLAGELLAR BIOSYNTHESIS PROTEIN FLHF"/>
    <property type="match status" value="1"/>
</dbReference>
<dbReference type="GO" id="GO:0005525">
    <property type="term" value="F:GTP binding"/>
    <property type="evidence" value="ECO:0007669"/>
    <property type="project" value="UniProtKB-UniRule"/>
</dbReference>
<evidence type="ECO:0000256" key="6">
    <source>
        <dbReference type="ARBA" id="ARBA00022741"/>
    </source>
</evidence>
<dbReference type="GO" id="GO:0003924">
    <property type="term" value="F:GTPase activity"/>
    <property type="evidence" value="ECO:0007669"/>
    <property type="project" value="UniProtKB-UniRule"/>
</dbReference>
<keyword evidence="8" id="KW-0653">Protein transport</keyword>
<protein>
    <recommendedName>
        <fullName evidence="3 13">Flagellar biosynthesis protein FlhF</fullName>
    </recommendedName>
</protein>
<dbReference type="InterPro" id="IPR003593">
    <property type="entry name" value="AAA+_ATPase"/>
</dbReference>
<dbReference type="InterPro" id="IPR000897">
    <property type="entry name" value="SRP54_GTPase_dom"/>
</dbReference>
<evidence type="ECO:0000256" key="2">
    <source>
        <dbReference type="ARBA" id="ARBA00008531"/>
    </source>
</evidence>
<dbReference type="InterPro" id="IPR047040">
    <property type="entry name" value="FlhF__GTPase_dom"/>
</dbReference>
<proteinExistence type="inferred from homology"/>
<dbReference type="CDD" id="cd17873">
    <property type="entry name" value="FlhF"/>
    <property type="match status" value="1"/>
</dbReference>
<keyword evidence="4" id="KW-0813">Transport</keyword>
<evidence type="ECO:0000256" key="11">
    <source>
        <dbReference type="ARBA" id="ARBA00023225"/>
    </source>
</evidence>
<dbReference type="NCBIfam" id="TIGR03499">
    <property type="entry name" value="FlhF"/>
    <property type="match status" value="1"/>
</dbReference>
<gene>
    <name evidence="16" type="ordered locus">Spirs_1583</name>
</gene>
<dbReference type="PANTHER" id="PTHR43134">
    <property type="entry name" value="SIGNAL RECOGNITION PARTICLE RECEPTOR SUBUNIT ALPHA"/>
    <property type="match status" value="1"/>
</dbReference>
<dbReference type="InterPro" id="IPR020006">
    <property type="entry name" value="FlhF"/>
</dbReference>
<dbReference type="FunFam" id="3.40.50.300:FF:000695">
    <property type="entry name" value="Flagellar biosynthesis regulator FlhF"/>
    <property type="match status" value="1"/>
</dbReference>
<evidence type="ECO:0000259" key="14">
    <source>
        <dbReference type="SMART" id="SM00382"/>
    </source>
</evidence>
<accession>E1R5U5</accession>
<keyword evidence="16" id="KW-0969">Cilium</keyword>
<keyword evidence="6" id="KW-0547">Nucleotide-binding</keyword>
<feature type="domain" description="SRP54-type proteins GTP-binding" evidence="15">
    <location>
        <begin position="175"/>
        <end position="371"/>
    </location>
</feature>
<evidence type="ECO:0000256" key="3">
    <source>
        <dbReference type="ARBA" id="ARBA00014919"/>
    </source>
</evidence>